<comment type="function">
    <text evidence="5">Involved in the TCA cycle. Catalyzes the stereospecific interconversion of fumarate to L-malate.</text>
</comment>
<dbReference type="HAMAP" id="MF_00743">
    <property type="entry name" value="FumaraseC"/>
    <property type="match status" value="1"/>
</dbReference>
<evidence type="ECO:0000256" key="3">
    <source>
        <dbReference type="ARBA" id="ARBA00022532"/>
    </source>
</evidence>
<dbReference type="Gene3D" id="1.10.275.10">
    <property type="entry name" value="Fumarase/aspartase (N-terminal domain)"/>
    <property type="match status" value="1"/>
</dbReference>
<keyword evidence="2 5" id="KW-0963">Cytoplasm</keyword>
<dbReference type="PRINTS" id="PR00149">
    <property type="entry name" value="FUMRATELYASE"/>
</dbReference>
<comment type="miscellaneous">
    <text evidence="5">There are 2 substrate-binding sites: the catalytic A site, and the non-catalytic B site that may play a role in the transfer of substrate or product between the active site and the solvent. Alternatively, the B site may bind allosteric effectors.</text>
</comment>
<comment type="similarity">
    <text evidence="1 5">Belongs to the class-II fumarase/aspartase family. Fumarase subfamily.</text>
</comment>
<dbReference type="NCBIfam" id="NF008909">
    <property type="entry name" value="PRK12273.1"/>
    <property type="match status" value="1"/>
</dbReference>
<comment type="caution">
    <text evidence="8">The sequence shown here is derived from an EMBL/GenBank/DDBJ whole genome shotgun (WGS) entry which is preliminary data.</text>
</comment>
<gene>
    <name evidence="5 8" type="primary">fumC</name>
    <name evidence="8" type="ORF">LzC2_30130</name>
</gene>
<accession>A0ABX1VGF7</accession>
<dbReference type="PROSITE" id="PS00163">
    <property type="entry name" value="FUMARATE_LYASES"/>
    <property type="match status" value="1"/>
</dbReference>
<dbReference type="InterPro" id="IPR022761">
    <property type="entry name" value="Fumarate_lyase_N"/>
</dbReference>
<sequence>MTTRTERDSMGPVEVPAEAYYAAQTQRAVDNFQISEQTLPNGLVRAMGLVKYACGVANRDLGKLTGSGKNPLTDDAVDALLNACREVADGKFREQGADQFPIDVYQTGSGTSSNMNVNEVIAARATELLGADRFAADKAVHPNDHVNMGQSTNDTFPTAIHVAVARQIEDDLLPVLEALRAELKEKAVAWDDVIKIGRTHLADATPLRLGQEFGGFARQIELAAKRAKKAAEPLYELPVGGTAVGSGINTHPEFGARVAAVLAEETGSPFVEAADHFEANADRDGLVESHALLKAVAVTLFNVANDLRWLGSGPRCGFYEIQLPDLQPGSSIMPGKVNPVVCEAAMQAAARVMGNDTAVAFSGAAGGNFQLNIMMPLLGAATLESVTLLANSAAALADMVEATEANTEACEAAVEKSLSMVTSLNPHIGYEKAAALAKEAFKTGKTIRELCTEQNVLPADVLDEALDPRRMTEPQA</sequence>
<evidence type="ECO:0000259" key="7">
    <source>
        <dbReference type="Pfam" id="PF10415"/>
    </source>
</evidence>
<dbReference type="SUPFAM" id="SSF48557">
    <property type="entry name" value="L-aspartase-like"/>
    <property type="match status" value="1"/>
</dbReference>
<evidence type="ECO:0000313" key="8">
    <source>
        <dbReference type="EMBL" id="NNJ26917.1"/>
    </source>
</evidence>
<feature type="binding site" description="in site B" evidence="5">
    <location>
        <begin position="141"/>
        <end position="144"/>
    </location>
    <ligand>
        <name>substrate</name>
    </ligand>
</feature>
<proteinExistence type="inferred from homology"/>
<comment type="subcellular location">
    <subcellularLocation>
        <location evidence="5">Cytoplasm</location>
    </subcellularLocation>
</comment>
<dbReference type="Proteomes" id="UP000609651">
    <property type="component" value="Unassembled WGS sequence"/>
</dbReference>
<dbReference type="Pfam" id="PF00206">
    <property type="entry name" value="Lyase_1"/>
    <property type="match status" value="1"/>
</dbReference>
<evidence type="ECO:0000256" key="4">
    <source>
        <dbReference type="ARBA" id="ARBA00023239"/>
    </source>
</evidence>
<dbReference type="InterPro" id="IPR024083">
    <property type="entry name" value="Fumarase/histidase_N"/>
</dbReference>
<comment type="pathway">
    <text evidence="5">Carbohydrate metabolism; tricarboxylic acid cycle; (S)-malate from fumarate: step 1/1.</text>
</comment>
<dbReference type="EC" id="4.2.1.2" evidence="5"/>
<feature type="binding site" evidence="5">
    <location>
        <begin position="336"/>
        <end position="338"/>
    </location>
    <ligand>
        <name>substrate</name>
    </ligand>
</feature>
<comment type="catalytic activity">
    <reaction evidence="5">
        <text>(S)-malate = fumarate + H2O</text>
        <dbReference type="Rhea" id="RHEA:12460"/>
        <dbReference type="ChEBI" id="CHEBI:15377"/>
        <dbReference type="ChEBI" id="CHEBI:15589"/>
        <dbReference type="ChEBI" id="CHEBI:29806"/>
        <dbReference type="EC" id="4.2.1.2"/>
    </reaction>
</comment>
<evidence type="ECO:0000256" key="5">
    <source>
        <dbReference type="HAMAP-Rule" id="MF_00743"/>
    </source>
</evidence>
<comment type="subunit">
    <text evidence="5">Homotetramer.</text>
</comment>
<feature type="binding site" evidence="5">
    <location>
        <begin position="151"/>
        <end position="153"/>
    </location>
    <ligand>
        <name>substrate</name>
    </ligand>
</feature>
<dbReference type="Gene3D" id="1.20.200.10">
    <property type="entry name" value="Fumarase/aspartase (Central domain)"/>
    <property type="match status" value="1"/>
</dbReference>
<dbReference type="InterPro" id="IPR005677">
    <property type="entry name" value="Fum_hydII"/>
</dbReference>
<dbReference type="InterPro" id="IPR000362">
    <property type="entry name" value="Fumarate_lyase_fam"/>
</dbReference>
<evidence type="ECO:0000313" key="9">
    <source>
        <dbReference type="Proteomes" id="UP000609651"/>
    </source>
</evidence>
<keyword evidence="4 5" id="KW-0456">Lyase</keyword>
<dbReference type="PANTHER" id="PTHR11444">
    <property type="entry name" value="ASPARTATEAMMONIA/ARGININOSUCCINATE/ADENYLOSUCCINATE LYASE"/>
    <property type="match status" value="1"/>
</dbReference>
<dbReference type="GO" id="GO:0004333">
    <property type="term" value="F:fumarate hydratase activity"/>
    <property type="evidence" value="ECO:0007669"/>
    <property type="project" value="UniProtKB-EC"/>
</dbReference>
<feature type="domain" description="Fumarate lyase N-terminal" evidence="6">
    <location>
        <begin position="11"/>
        <end position="354"/>
    </location>
</feature>
<evidence type="ECO:0000259" key="6">
    <source>
        <dbReference type="Pfam" id="PF00206"/>
    </source>
</evidence>
<dbReference type="PRINTS" id="PR00145">
    <property type="entry name" value="ARGSUCLYASE"/>
</dbReference>
<dbReference type="PANTHER" id="PTHR11444:SF22">
    <property type="entry name" value="FUMARATE HYDRATASE CLASS II"/>
    <property type="match status" value="1"/>
</dbReference>
<feature type="active site" evidence="5">
    <location>
        <position position="330"/>
    </location>
</feature>
<feature type="binding site" evidence="5">
    <location>
        <position position="331"/>
    </location>
    <ligand>
        <name>substrate</name>
    </ligand>
</feature>
<evidence type="ECO:0000256" key="2">
    <source>
        <dbReference type="ARBA" id="ARBA00022490"/>
    </source>
</evidence>
<dbReference type="EMBL" id="WTPX01000107">
    <property type="protein sequence ID" value="NNJ26917.1"/>
    <property type="molecule type" value="Genomic_DNA"/>
</dbReference>
<reference evidence="8 9" key="1">
    <citation type="journal article" date="2020" name="Syst. Appl. Microbiol.">
        <title>Alienimonas chondri sp. nov., a novel planctomycete isolated from the biofilm of the red alga Chondrus crispus.</title>
        <authorList>
            <person name="Vitorino I."/>
            <person name="Albuquerque L."/>
            <person name="Wiegand S."/>
            <person name="Kallscheuer N."/>
            <person name="da Costa M.S."/>
            <person name="Lobo-da-Cunha A."/>
            <person name="Jogler C."/>
            <person name="Lage O.M."/>
        </authorList>
    </citation>
    <scope>NUCLEOTIDE SEQUENCE [LARGE SCALE GENOMIC DNA]</scope>
    <source>
        <strain evidence="8 9">LzC2</strain>
    </source>
</reference>
<keyword evidence="9" id="KW-1185">Reference proteome</keyword>
<dbReference type="Pfam" id="PF10415">
    <property type="entry name" value="FumaraseC_C"/>
    <property type="match status" value="1"/>
</dbReference>
<keyword evidence="3 5" id="KW-0816">Tricarboxylic acid cycle</keyword>
<dbReference type="Gene3D" id="1.10.40.30">
    <property type="entry name" value="Fumarase/aspartase (C-terminal domain)"/>
    <property type="match status" value="1"/>
</dbReference>
<feature type="binding site" evidence="5">
    <location>
        <position position="199"/>
    </location>
    <ligand>
        <name>substrate</name>
    </ligand>
</feature>
<name>A0ABX1VGF7_9PLAN</name>
<dbReference type="InterPro" id="IPR008948">
    <property type="entry name" value="L-Aspartase-like"/>
</dbReference>
<feature type="binding site" evidence="5">
    <location>
        <begin position="109"/>
        <end position="111"/>
    </location>
    <ligand>
        <name>substrate</name>
    </ligand>
</feature>
<evidence type="ECO:0000256" key="1">
    <source>
        <dbReference type="ARBA" id="ARBA00009084"/>
    </source>
</evidence>
<dbReference type="InterPro" id="IPR018951">
    <property type="entry name" value="Fumarase_C_C"/>
</dbReference>
<dbReference type="InterPro" id="IPR020557">
    <property type="entry name" value="Fumarate_lyase_CS"/>
</dbReference>
<organism evidence="8 9">
    <name type="scientific">Alienimonas chondri</name>
    <dbReference type="NCBI Taxonomy" id="2681879"/>
    <lineage>
        <taxon>Bacteria</taxon>
        <taxon>Pseudomonadati</taxon>
        <taxon>Planctomycetota</taxon>
        <taxon>Planctomycetia</taxon>
        <taxon>Planctomycetales</taxon>
        <taxon>Planctomycetaceae</taxon>
        <taxon>Alienimonas</taxon>
    </lineage>
</organism>
<feature type="active site" description="Proton donor/acceptor" evidence="5">
    <location>
        <position position="200"/>
    </location>
</feature>
<feature type="site" description="Important for catalytic activity" evidence="5">
    <location>
        <position position="343"/>
    </location>
</feature>
<protein>
    <recommendedName>
        <fullName evidence="5">Fumarate hydratase class II</fullName>
        <shortName evidence="5">Fumarase C</shortName>
        <ecNumber evidence="5">4.2.1.2</ecNumber>
    </recommendedName>
    <alternativeName>
        <fullName evidence="5">Aerobic fumarase</fullName>
    </alternativeName>
    <alternativeName>
        <fullName evidence="5">Iron-independent fumarase</fullName>
    </alternativeName>
</protein>
<feature type="domain" description="Fumarase C C-terminal" evidence="7">
    <location>
        <begin position="420"/>
        <end position="473"/>
    </location>
</feature>
<dbReference type="RefSeq" id="WP_171188414.1">
    <property type="nucleotide sequence ID" value="NZ_WTPX01000107.1"/>
</dbReference>